<dbReference type="RefSeq" id="WP_134256547.1">
    <property type="nucleotide sequence ID" value="NZ_SNSF01000044.1"/>
</dbReference>
<dbReference type="EMBL" id="SNSQ01000006">
    <property type="protein sequence ID" value="TEU51947.1"/>
    <property type="molecule type" value="Genomic_DNA"/>
</dbReference>
<protein>
    <submittedName>
        <fullName evidence="2">Transposase domain-containing protein</fullName>
    </submittedName>
</protein>
<name>A0AAX2RSY8_BURCE</name>
<organism evidence="2 3">
    <name type="scientific">Burkholderia cepacia</name>
    <name type="common">Pseudomonas cepacia</name>
    <dbReference type="NCBI Taxonomy" id="292"/>
    <lineage>
        <taxon>Bacteria</taxon>
        <taxon>Pseudomonadati</taxon>
        <taxon>Pseudomonadota</taxon>
        <taxon>Betaproteobacteria</taxon>
        <taxon>Burkholderiales</taxon>
        <taxon>Burkholderiaceae</taxon>
        <taxon>Burkholderia</taxon>
        <taxon>Burkholderia cepacia complex</taxon>
    </lineage>
</organism>
<gene>
    <name evidence="2" type="ORF">E3D37_07640</name>
</gene>
<evidence type="ECO:0000259" key="1">
    <source>
        <dbReference type="Pfam" id="PF13817"/>
    </source>
</evidence>
<evidence type="ECO:0000313" key="3">
    <source>
        <dbReference type="Proteomes" id="UP000298234"/>
    </source>
</evidence>
<dbReference type="Pfam" id="PF13817">
    <property type="entry name" value="DDE_Tnp_IS66_C"/>
    <property type="match status" value="1"/>
</dbReference>
<dbReference type="InterPro" id="IPR039552">
    <property type="entry name" value="IS66_C"/>
</dbReference>
<accession>A0AAX2RSY8</accession>
<dbReference type="AlphaFoldDB" id="A0AAX2RSY8"/>
<sequence length="102" mass="11737">MRRRSMPRRRRIRIPRFTAVDRRYARPAPVACVTHPLSDQAQHRHTSANLCSLVETCKANGIDPCNHLIRLPQCPPLAQTVDGYTRLLPWNMRSNPHESTEA</sequence>
<evidence type="ECO:0000313" key="2">
    <source>
        <dbReference type="EMBL" id="TEU51947.1"/>
    </source>
</evidence>
<reference evidence="2 3" key="1">
    <citation type="submission" date="2019-03" db="EMBL/GenBank/DDBJ databases">
        <title>Burkholderia cepacia outbreak.</title>
        <authorList>
            <person name="Farzana R."/>
            <person name="Walsh T.R."/>
        </authorList>
    </citation>
    <scope>NUCLEOTIDE SEQUENCE [LARGE SCALE GENOMIC DNA]</scope>
    <source>
        <strain evidence="3">d13</strain>
    </source>
</reference>
<proteinExistence type="predicted"/>
<dbReference type="Proteomes" id="UP000298234">
    <property type="component" value="Unassembled WGS sequence"/>
</dbReference>
<comment type="caution">
    <text evidence="2">The sequence shown here is derived from an EMBL/GenBank/DDBJ whole genome shotgun (WGS) entry which is preliminary data.</text>
</comment>
<feature type="domain" description="Transposase IS66 C-terminal" evidence="1">
    <location>
        <begin position="52"/>
        <end position="90"/>
    </location>
</feature>